<sequence>MSLPSSRLPLGSRKPSFRASPSASARLSTSKMTPPTPSRRASIQAPSPLKRLQFTRTTERDGEPKEPPPPPPARLARSLSCLAATSLRASSPIPESDTIRVFVRIRPSSCPESSKCLVVAPDARGVTLAPASQHAKRFTFDRVFADSCDQADLFDVTGRVAVDDAINGYNGSIFAYGQTGSGKTFTMLGNATDNIETLRQSPDRGLTPRILDYLFTRLETLSTETTSSLSASSLHYTLSCSYLEIYNEKIYDLLEPRGSTRAHQPKHLREDSTKRVYVDQLRHVDVTTAHDALSLLAQGAAARHVSSTDMNRASSRSHAVFSVHVVVAEPRADGRERTRRSCLHLVDLAGSEKQRQTHVQGQRLKEAAQINKSLSALGNVMMALVDVSHGQTRHVHYRDSKLTFLLREALGGNARTSLVATVAPDEKYFTETLSTLKFAQRAKLIQTQAVQNEDDAETRVPQLQLRIETLERALAACQGAQGAPAEPAPAKPNRWEPALEVMEKLLQASGALASRDTDDARAVERRCDRLEMLLYRMICRFEEYKDVTYDPDRFEGGRGRLSGHGRRARVSMLPTPKRYDSVKRQEGDEGMDPRVKELEHQVREHARELDTTARRVREVEAENELMRQELCGLLEWKALVEDERRRGSESSPIDGLSAAWGGRQGELETVVEAYRWFFDEVMDVVARTTPPVVGPLRSPTSSSSVFTDTNSTSYASGEESDERDEWSSVDGVDGTEDGGNSEVRRVKALGGRLRRHLDVYQDTMQRLEKELQATHEELETASAATKFAEFQLQQLRRLDEGKSGRPVDESGRLQVV</sequence>
<comment type="caution">
    <text evidence="1">The sequence shown here is derived from an EMBL/GenBank/DDBJ whole genome shotgun (WGS) entry which is preliminary data.</text>
</comment>
<dbReference type="Proteomes" id="UP001163321">
    <property type="component" value="Chromosome 1"/>
</dbReference>
<dbReference type="EMBL" id="CM047580">
    <property type="protein sequence ID" value="KAI9922204.1"/>
    <property type="molecule type" value="Genomic_DNA"/>
</dbReference>
<reference evidence="1 2" key="1">
    <citation type="journal article" date="2022" name="bioRxiv">
        <title>The genome of the oomycete Peronosclerospora sorghi, a cosmopolitan pathogen of maize and sorghum, is inflated with dispersed pseudogenes.</title>
        <authorList>
            <person name="Fletcher K."/>
            <person name="Martin F."/>
            <person name="Isakeit T."/>
            <person name="Cavanaugh K."/>
            <person name="Magill C."/>
            <person name="Michelmore R."/>
        </authorList>
    </citation>
    <scope>NUCLEOTIDE SEQUENCE [LARGE SCALE GENOMIC DNA]</scope>
    <source>
        <strain evidence="1">P6</strain>
    </source>
</reference>
<evidence type="ECO:0000313" key="2">
    <source>
        <dbReference type="Proteomes" id="UP001163321"/>
    </source>
</evidence>
<accession>A0ACC0WVX0</accession>
<protein>
    <submittedName>
        <fullName evidence="1">Uncharacterized protein</fullName>
    </submittedName>
</protein>
<keyword evidence="2" id="KW-1185">Reference proteome</keyword>
<gene>
    <name evidence="1" type="ORF">PsorP6_001761</name>
</gene>
<organism evidence="1 2">
    <name type="scientific">Peronosclerospora sorghi</name>
    <dbReference type="NCBI Taxonomy" id="230839"/>
    <lineage>
        <taxon>Eukaryota</taxon>
        <taxon>Sar</taxon>
        <taxon>Stramenopiles</taxon>
        <taxon>Oomycota</taxon>
        <taxon>Peronosporomycetes</taxon>
        <taxon>Peronosporales</taxon>
        <taxon>Peronosporaceae</taxon>
        <taxon>Peronosclerospora</taxon>
    </lineage>
</organism>
<name>A0ACC0WVX0_9STRA</name>
<proteinExistence type="predicted"/>
<evidence type="ECO:0000313" key="1">
    <source>
        <dbReference type="EMBL" id="KAI9922204.1"/>
    </source>
</evidence>